<organism evidence="2 3">
    <name type="scientific">Panaeolus cyanescens</name>
    <dbReference type="NCBI Taxonomy" id="181874"/>
    <lineage>
        <taxon>Eukaryota</taxon>
        <taxon>Fungi</taxon>
        <taxon>Dikarya</taxon>
        <taxon>Basidiomycota</taxon>
        <taxon>Agaricomycotina</taxon>
        <taxon>Agaricomycetes</taxon>
        <taxon>Agaricomycetidae</taxon>
        <taxon>Agaricales</taxon>
        <taxon>Agaricineae</taxon>
        <taxon>Galeropsidaceae</taxon>
        <taxon>Panaeolus</taxon>
    </lineage>
</organism>
<feature type="compositionally biased region" description="Low complexity" evidence="1">
    <location>
        <begin position="418"/>
        <end position="433"/>
    </location>
</feature>
<name>A0A409VK44_9AGAR</name>
<feature type="compositionally biased region" description="Low complexity" evidence="1">
    <location>
        <begin position="143"/>
        <end position="163"/>
    </location>
</feature>
<feature type="region of interest" description="Disordered" evidence="1">
    <location>
        <begin position="1"/>
        <end position="238"/>
    </location>
</feature>
<dbReference type="OrthoDB" id="3066747at2759"/>
<feature type="compositionally biased region" description="Low complexity" evidence="1">
    <location>
        <begin position="190"/>
        <end position="201"/>
    </location>
</feature>
<sequence>MNRDSYDARSSSSSHSRHQPPGRSQSTVPSSSVQQYPHQPGDPECRCPACHLKNELFPRTRDGKIVLPSPWSATSRVQTPVAMPRPIPASSRPPRVPSALAGAGTGLHDIQRPQSSGGRRLIPDDRGEGSSRGRSTHAARAHPATITLGPTSTTPPLSSPRSSSDVHQSRRARSRASRPYDPNAKKKNESGSPTPSLSGPSNQLRPWQMLSEENADISRRSPRLTSYPPGPGAQSELLSNFQGNPYIVEGVPQALSSPGPVNRHGGDHQINMSGSFSMLSMDPAASPSNERATQHRHRNLYTQSSTGGSPHRRESSFGVSSSATLDASINATGMRSDTDHPRVIRFSSRSQNPQPQLSRAGAFSSIHDEEGTNPALFTLIVDTIVDHHNSLAGPSSMPSHPQQTQMQATRIRFQEPVIPESSSGGSSRPGEASIVQVKWDSDRKRRQGYFAQEEGSEKSPFRHYNKADCDFDN</sequence>
<comment type="caution">
    <text evidence="2">The sequence shown here is derived from an EMBL/GenBank/DDBJ whole genome shotgun (WGS) entry which is preliminary data.</text>
</comment>
<proteinExistence type="predicted"/>
<evidence type="ECO:0000313" key="2">
    <source>
        <dbReference type="EMBL" id="PPQ66644.1"/>
    </source>
</evidence>
<gene>
    <name evidence="2" type="ORF">CVT24_006936</name>
</gene>
<reference evidence="2 3" key="1">
    <citation type="journal article" date="2018" name="Evol. Lett.">
        <title>Horizontal gene cluster transfer increased hallucinogenic mushroom diversity.</title>
        <authorList>
            <person name="Reynolds H.T."/>
            <person name="Vijayakumar V."/>
            <person name="Gluck-Thaler E."/>
            <person name="Korotkin H.B."/>
            <person name="Matheny P.B."/>
            <person name="Slot J.C."/>
        </authorList>
    </citation>
    <scope>NUCLEOTIDE SEQUENCE [LARGE SCALE GENOMIC DNA]</scope>
    <source>
        <strain evidence="2 3">2629</strain>
    </source>
</reference>
<evidence type="ECO:0000313" key="3">
    <source>
        <dbReference type="Proteomes" id="UP000284842"/>
    </source>
</evidence>
<dbReference type="InParanoid" id="A0A409VK44"/>
<feature type="compositionally biased region" description="Basic and acidic residues" evidence="1">
    <location>
        <begin position="121"/>
        <end position="131"/>
    </location>
</feature>
<feature type="compositionally biased region" description="Low complexity" evidence="1">
    <location>
        <begin position="24"/>
        <end position="35"/>
    </location>
</feature>
<feature type="compositionally biased region" description="Low complexity" evidence="1">
    <location>
        <begin position="82"/>
        <end position="99"/>
    </location>
</feature>
<feature type="region of interest" description="Disordered" evidence="1">
    <location>
        <begin position="346"/>
        <end position="368"/>
    </location>
</feature>
<feature type="compositionally biased region" description="Basic and acidic residues" evidence="1">
    <location>
        <begin position="52"/>
        <end position="64"/>
    </location>
</feature>
<accession>A0A409VK44</accession>
<feature type="compositionally biased region" description="Basic and acidic residues" evidence="1">
    <location>
        <begin position="455"/>
        <end position="473"/>
    </location>
</feature>
<feature type="region of interest" description="Disordered" evidence="1">
    <location>
        <begin position="271"/>
        <end position="322"/>
    </location>
</feature>
<keyword evidence="3" id="KW-1185">Reference proteome</keyword>
<feature type="compositionally biased region" description="Polar residues" evidence="1">
    <location>
        <begin position="347"/>
        <end position="357"/>
    </location>
</feature>
<dbReference type="AlphaFoldDB" id="A0A409VK44"/>
<protein>
    <submittedName>
        <fullName evidence="2">Uncharacterized protein</fullName>
    </submittedName>
</protein>
<feature type="region of interest" description="Disordered" evidence="1">
    <location>
        <begin position="418"/>
        <end position="473"/>
    </location>
</feature>
<dbReference type="Proteomes" id="UP000284842">
    <property type="component" value="Unassembled WGS sequence"/>
</dbReference>
<dbReference type="EMBL" id="NHTK01006038">
    <property type="protein sequence ID" value="PPQ66644.1"/>
    <property type="molecule type" value="Genomic_DNA"/>
</dbReference>
<evidence type="ECO:0000256" key="1">
    <source>
        <dbReference type="SAM" id="MobiDB-lite"/>
    </source>
</evidence>